<feature type="domain" description="CAF17 C-terminal" evidence="6">
    <location>
        <begin position="335"/>
        <end position="437"/>
    </location>
</feature>
<dbReference type="Pfam" id="PF25455">
    <property type="entry name" value="Beta-barrel_CAF17_C"/>
    <property type="match status" value="1"/>
</dbReference>
<dbReference type="FunCoup" id="H2AN06">
    <property type="interactions" value="341"/>
</dbReference>
<dbReference type="NCBIfam" id="TIGR03317">
    <property type="entry name" value="ygfZ_signature"/>
    <property type="match status" value="1"/>
</dbReference>
<dbReference type="OrthoDB" id="191995at2759"/>
<dbReference type="InParanoid" id="H2AN06"/>
<dbReference type="EMBL" id="HE650821">
    <property type="protein sequence ID" value="CCF55756.1"/>
    <property type="molecule type" value="Genomic_DNA"/>
</dbReference>
<dbReference type="HOGENOM" id="CLU_007884_7_3_1"/>
<evidence type="ECO:0000256" key="1">
    <source>
        <dbReference type="ARBA" id="ARBA00004305"/>
    </source>
</evidence>
<evidence type="ECO:0000256" key="5">
    <source>
        <dbReference type="SAM" id="MobiDB-lite"/>
    </source>
</evidence>
<accession>H2AN06</accession>
<proteinExistence type="inferred from homology"/>
<evidence type="ECO:0000256" key="3">
    <source>
        <dbReference type="ARBA" id="ARBA00023128"/>
    </source>
</evidence>
<dbReference type="InterPro" id="IPR017703">
    <property type="entry name" value="YgfZ/GCV_T_CS"/>
</dbReference>
<dbReference type="InterPro" id="IPR045179">
    <property type="entry name" value="YgfZ/GcvT"/>
</dbReference>
<dbReference type="eggNOG" id="KOG2929">
    <property type="taxonomic scope" value="Eukaryota"/>
</dbReference>
<dbReference type="RefSeq" id="XP_003954891.1">
    <property type="nucleotide sequence ID" value="XM_003954842.1"/>
</dbReference>
<dbReference type="AlphaFoldDB" id="H2AN06"/>
<keyword evidence="3" id="KW-0496">Mitochondrion</keyword>
<dbReference type="GO" id="GO:0051604">
    <property type="term" value="P:protein maturation"/>
    <property type="evidence" value="ECO:0007669"/>
    <property type="project" value="EnsemblFungi"/>
</dbReference>
<dbReference type="GO" id="GO:0016226">
    <property type="term" value="P:iron-sulfur cluster assembly"/>
    <property type="evidence" value="ECO:0007669"/>
    <property type="project" value="TreeGrafter"/>
</dbReference>
<evidence type="ECO:0000313" key="7">
    <source>
        <dbReference type="EMBL" id="CCF55756.1"/>
    </source>
</evidence>
<dbReference type="Proteomes" id="UP000005220">
    <property type="component" value="Chromosome 1"/>
</dbReference>
<dbReference type="GO" id="GO:0005759">
    <property type="term" value="C:mitochondrial matrix"/>
    <property type="evidence" value="ECO:0007669"/>
    <property type="project" value="UniProtKB-SubCell"/>
</dbReference>
<protein>
    <recommendedName>
        <fullName evidence="6">CAF17 C-terminal domain-containing protein</fullName>
    </recommendedName>
</protein>
<dbReference type="InterPro" id="IPR027266">
    <property type="entry name" value="TrmE/GcvT-like"/>
</dbReference>
<dbReference type="KEGG" id="kaf:KAFR_0A03210"/>
<sequence length="439" mass="50442">MIRTNNIAFKTVRRYTSSKPDGILRYAKLTEKSYLKIHGPDTIKFLNGLVTSKLLPNFTKKNLTTVTEKSRAINLPFSLHDSNVGIYNDVGINDEFYISRFGQYTGFLNGRGKLITDSIIYPLFDKAPYPEFYLEFNKNIVHKMHTFLQHHKLLSKFKLNTEKLQTWDVSIGFPTVEEHDENPWVGNILNPMMSIQNPEDALSFINNVKTALFDGYEKNILGIYVERRTDPLIRQNGSMPLSLRLVTDDTIKSISSIYNEKTFPFKFDMKEVEPSFFRKQRLTYGITDGTQDFKSESLLPLELNFDKWHNAVSENKGCYVGQELTARTFSTGILRKRVVPVTLPNFKLLESNNDYFEIQAKNPIQGSDPNLAQSPFGQSKNSRKRPAGALVAHEGDVGLALLRTEYFQTAFGNNNKFYIHLNDTKTVEVHPQKPFWYSE</sequence>
<feature type="region of interest" description="Disordered" evidence="5">
    <location>
        <begin position="364"/>
        <end position="388"/>
    </location>
</feature>
<keyword evidence="2" id="KW-0809">Transit peptide</keyword>
<name>H2AN06_KAZAF</name>
<dbReference type="STRING" id="1071382.H2AN06"/>
<dbReference type="Gene3D" id="3.30.1360.120">
    <property type="entry name" value="Probable tRNA modification gtpase trme, domain 1"/>
    <property type="match status" value="1"/>
</dbReference>
<dbReference type="PANTHER" id="PTHR22602">
    <property type="entry name" value="TRANSFERASE CAF17, MITOCHONDRIAL-RELATED"/>
    <property type="match status" value="1"/>
</dbReference>
<dbReference type="PANTHER" id="PTHR22602:SF0">
    <property type="entry name" value="TRANSFERASE CAF17, MITOCHONDRIAL-RELATED"/>
    <property type="match status" value="1"/>
</dbReference>
<comment type="similarity">
    <text evidence="4">Belongs to the GcvT family. CAF17/IBA57 subfamily.</text>
</comment>
<comment type="subcellular location">
    <subcellularLocation>
        <location evidence="1">Mitochondrion matrix</location>
    </subcellularLocation>
</comment>
<evidence type="ECO:0000256" key="2">
    <source>
        <dbReference type="ARBA" id="ARBA00022946"/>
    </source>
</evidence>
<dbReference type="SUPFAM" id="SSF103025">
    <property type="entry name" value="Folate-binding domain"/>
    <property type="match status" value="1"/>
</dbReference>
<reference evidence="7 8" key="1">
    <citation type="journal article" date="2011" name="Proc. Natl. Acad. Sci. U.S.A.">
        <title>Evolutionary erosion of yeast sex chromosomes by mating-type switching accidents.</title>
        <authorList>
            <person name="Gordon J.L."/>
            <person name="Armisen D."/>
            <person name="Proux-Wera E."/>
            <person name="Oheigeartaigh S.S."/>
            <person name="Byrne K.P."/>
            <person name="Wolfe K.H."/>
        </authorList>
    </citation>
    <scope>NUCLEOTIDE SEQUENCE [LARGE SCALE GENOMIC DNA]</scope>
    <source>
        <strain evidence="8">ATCC 22294 / BCRC 22015 / CBS 2517 / CECT 1963 / NBRC 1671 / NRRL Y-8276</strain>
    </source>
</reference>
<evidence type="ECO:0000256" key="4">
    <source>
        <dbReference type="ARBA" id="ARBA00093447"/>
    </source>
</evidence>
<dbReference type="InterPro" id="IPR057460">
    <property type="entry name" value="CAF17_C"/>
</dbReference>
<evidence type="ECO:0000313" key="8">
    <source>
        <dbReference type="Proteomes" id="UP000005220"/>
    </source>
</evidence>
<gene>
    <name evidence="7" type="primary">KAFR0A03210</name>
    <name evidence="7" type="ORF">KAFR_0A03210</name>
</gene>
<feature type="compositionally biased region" description="Polar residues" evidence="5">
    <location>
        <begin position="364"/>
        <end position="380"/>
    </location>
</feature>
<evidence type="ECO:0000259" key="6">
    <source>
        <dbReference type="Pfam" id="PF25455"/>
    </source>
</evidence>
<organism evidence="7 8">
    <name type="scientific">Kazachstania africana (strain ATCC 22294 / BCRC 22015 / CBS 2517 / CECT 1963 / NBRC 1671 / NRRL Y-8276)</name>
    <name type="common">Yeast</name>
    <name type="synonym">Kluyveromyces africanus</name>
    <dbReference type="NCBI Taxonomy" id="1071382"/>
    <lineage>
        <taxon>Eukaryota</taxon>
        <taxon>Fungi</taxon>
        <taxon>Dikarya</taxon>
        <taxon>Ascomycota</taxon>
        <taxon>Saccharomycotina</taxon>
        <taxon>Saccharomycetes</taxon>
        <taxon>Saccharomycetales</taxon>
        <taxon>Saccharomycetaceae</taxon>
        <taxon>Kazachstania</taxon>
    </lineage>
</organism>
<dbReference type="GeneID" id="13886086"/>
<keyword evidence="8" id="KW-1185">Reference proteome</keyword>